<keyword evidence="1" id="KW-1133">Transmembrane helix</keyword>
<protein>
    <submittedName>
        <fullName evidence="2">DUF983 domain-containing protein</fullName>
    </submittedName>
</protein>
<feature type="transmembrane region" description="Helical" evidence="1">
    <location>
        <begin position="89"/>
        <end position="109"/>
    </location>
</feature>
<gene>
    <name evidence="2" type="ORF">FO442_03405</name>
</gene>
<reference evidence="2 3" key="1">
    <citation type="submission" date="2019-07" db="EMBL/GenBank/DDBJ databases">
        <authorList>
            <person name="Huq M.A."/>
        </authorList>
    </citation>
    <scope>NUCLEOTIDE SEQUENCE [LARGE SCALE GENOMIC DNA]</scope>
    <source>
        <strain evidence="2 3">MAH-3</strain>
    </source>
</reference>
<accession>A0A556N7T5</accession>
<evidence type="ECO:0000256" key="1">
    <source>
        <dbReference type="SAM" id="Phobius"/>
    </source>
</evidence>
<keyword evidence="1" id="KW-0472">Membrane</keyword>
<comment type="caution">
    <text evidence="2">The sequence shown here is derived from an EMBL/GenBank/DDBJ whole genome shotgun (WGS) entry which is preliminary data.</text>
</comment>
<evidence type="ECO:0000313" key="2">
    <source>
        <dbReference type="EMBL" id="TSJ48198.1"/>
    </source>
</evidence>
<sequence>MLFGKGSKLNSIFKMKCPRCQEGDFFISHPYSMKNIGKTYTYCPSCGLKYEKEIGFYYGAMYVSYALGVALFVTCWVSINLFFPDSNVFLQIGVISGLSIFLSPYLYALSKIIWANIFFSYDPEAISKFKESSKS</sequence>
<name>A0A556N7T5_9FLAO</name>
<dbReference type="Proteomes" id="UP000316008">
    <property type="component" value="Unassembled WGS sequence"/>
</dbReference>
<keyword evidence="3" id="KW-1185">Reference proteome</keyword>
<keyword evidence="1" id="KW-0812">Transmembrane</keyword>
<proteinExistence type="predicted"/>
<dbReference type="EMBL" id="VLPL01000001">
    <property type="protein sequence ID" value="TSJ48198.1"/>
    <property type="molecule type" value="Genomic_DNA"/>
</dbReference>
<organism evidence="2 3">
    <name type="scientific">Fluviicola chungangensis</name>
    <dbReference type="NCBI Taxonomy" id="2597671"/>
    <lineage>
        <taxon>Bacteria</taxon>
        <taxon>Pseudomonadati</taxon>
        <taxon>Bacteroidota</taxon>
        <taxon>Flavobacteriia</taxon>
        <taxon>Flavobacteriales</taxon>
        <taxon>Crocinitomicaceae</taxon>
        <taxon>Fluviicola</taxon>
    </lineage>
</organism>
<dbReference type="AlphaFoldDB" id="A0A556N7T5"/>
<evidence type="ECO:0000313" key="3">
    <source>
        <dbReference type="Proteomes" id="UP000316008"/>
    </source>
</evidence>
<feature type="transmembrane region" description="Helical" evidence="1">
    <location>
        <begin position="62"/>
        <end position="83"/>
    </location>
</feature>
<dbReference type="OrthoDB" id="9790326at2"/>